<proteinExistence type="predicted"/>
<reference evidence="1" key="1">
    <citation type="submission" date="2014-11" db="EMBL/GenBank/DDBJ databases">
        <authorList>
            <person name="Amaro Gonzalez C."/>
        </authorList>
    </citation>
    <scope>NUCLEOTIDE SEQUENCE</scope>
</reference>
<protein>
    <submittedName>
        <fullName evidence="1">Uncharacterized protein</fullName>
    </submittedName>
</protein>
<organism evidence="1">
    <name type="scientific">Anguilla anguilla</name>
    <name type="common">European freshwater eel</name>
    <name type="synonym">Muraena anguilla</name>
    <dbReference type="NCBI Taxonomy" id="7936"/>
    <lineage>
        <taxon>Eukaryota</taxon>
        <taxon>Metazoa</taxon>
        <taxon>Chordata</taxon>
        <taxon>Craniata</taxon>
        <taxon>Vertebrata</taxon>
        <taxon>Euteleostomi</taxon>
        <taxon>Actinopterygii</taxon>
        <taxon>Neopterygii</taxon>
        <taxon>Teleostei</taxon>
        <taxon>Anguilliformes</taxon>
        <taxon>Anguillidae</taxon>
        <taxon>Anguilla</taxon>
    </lineage>
</organism>
<reference evidence="1" key="2">
    <citation type="journal article" date="2015" name="Fish Shellfish Immunol.">
        <title>Early steps in the European eel (Anguilla anguilla)-Vibrio vulnificus interaction in the gills: Role of the RtxA13 toxin.</title>
        <authorList>
            <person name="Callol A."/>
            <person name="Pajuelo D."/>
            <person name="Ebbesson L."/>
            <person name="Teles M."/>
            <person name="MacKenzie S."/>
            <person name="Amaro C."/>
        </authorList>
    </citation>
    <scope>NUCLEOTIDE SEQUENCE</scope>
</reference>
<dbReference type="EMBL" id="GBXM01046524">
    <property type="protein sequence ID" value="JAH62053.1"/>
    <property type="molecule type" value="Transcribed_RNA"/>
</dbReference>
<sequence>MEYNTIMKIKFPNINLVYRCHEIYQHIFLSQPVTSPTINVWIISLELKY</sequence>
<dbReference type="AlphaFoldDB" id="A0A0E9UAQ4"/>
<evidence type="ECO:0000313" key="1">
    <source>
        <dbReference type="EMBL" id="JAH62053.1"/>
    </source>
</evidence>
<name>A0A0E9UAQ4_ANGAN</name>
<accession>A0A0E9UAQ4</accession>